<organism evidence="1 2">
    <name type="scientific">Alishewanella tabrizica</name>
    <dbReference type="NCBI Taxonomy" id="671278"/>
    <lineage>
        <taxon>Bacteria</taxon>
        <taxon>Pseudomonadati</taxon>
        <taxon>Pseudomonadota</taxon>
        <taxon>Gammaproteobacteria</taxon>
        <taxon>Alteromonadales</taxon>
        <taxon>Alteromonadaceae</taxon>
        <taxon>Alishewanella</taxon>
    </lineage>
</organism>
<reference evidence="2" key="1">
    <citation type="journal article" date="2019" name="Int. J. Syst. Evol. Microbiol.">
        <title>The Global Catalogue of Microorganisms (GCM) 10K type strain sequencing project: providing services to taxonomists for standard genome sequencing and annotation.</title>
        <authorList>
            <consortium name="The Broad Institute Genomics Platform"/>
            <consortium name="The Broad Institute Genome Sequencing Center for Infectious Disease"/>
            <person name="Wu L."/>
            <person name="Ma J."/>
        </authorList>
    </citation>
    <scope>NUCLEOTIDE SEQUENCE [LARGE SCALE GENOMIC DNA]</scope>
    <source>
        <strain evidence="2">KCTC 23723</strain>
    </source>
</reference>
<comment type="caution">
    <text evidence="1">The sequence shown here is derived from an EMBL/GenBank/DDBJ whole genome shotgun (WGS) entry which is preliminary data.</text>
</comment>
<dbReference type="Proteomes" id="UP000634667">
    <property type="component" value="Unassembled WGS sequence"/>
</dbReference>
<dbReference type="EMBL" id="BMYR01000012">
    <property type="protein sequence ID" value="GGW69563.1"/>
    <property type="molecule type" value="Genomic_DNA"/>
</dbReference>
<name>A0ABQ2WVH2_9ALTE</name>
<sequence>MISTAEKNKPARGGLVDSVSDPEGWFGICPRRFAKVVGIVRYLTPKVMRYLGSVSDPERLLPKVYDPEGSWFVI</sequence>
<evidence type="ECO:0000313" key="2">
    <source>
        <dbReference type="Proteomes" id="UP000634667"/>
    </source>
</evidence>
<keyword evidence="2" id="KW-1185">Reference proteome</keyword>
<gene>
    <name evidence="1" type="ORF">GCM10008111_26910</name>
</gene>
<accession>A0ABQ2WVH2</accession>
<evidence type="ECO:0000313" key="1">
    <source>
        <dbReference type="EMBL" id="GGW69563.1"/>
    </source>
</evidence>
<protein>
    <submittedName>
        <fullName evidence="1">Uncharacterized protein</fullName>
    </submittedName>
</protein>
<proteinExistence type="predicted"/>